<dbReference type="PANTHER" id="PTHR43271">
    <property type="entry name" value="BLL2771 PROTEIN"/>
    <property type="match status" value="1"/>
</dbReference>
<dbReference type="GO" id="GO:0022857">
    <property type="term" value="F:transmembrane transporter activity"/>
    <property type="evidence" value="ECO:0007669"/>
    <property type="project" value="InterPro"/>
</dbReference>
<dbReference type="PROSITE" id="PS50850">
    <property type="entry name" value="MFS"/>
    <property type="match status" value="1"/>
</dbReference>
<feature type="transmembrane region" description="Helical" evidence="8">
    <location>
        <begin position="117"/>
        <end position="139"/>
    </location>
</feature>
<keyword evidence="11" id="KW-1185">Reference proteome</keyword>
<dbReference type="SUPFAM" id="SSF103473">
    <property type="entry name" value="MFS general substrate transporter"/>
    <property type="match status" value="1"/>
</dbReference>
<proteinExistence type="inferred from homology"/>
<feature type="transmembrane region" description="Helical" evidence="8">
    <location>
        <begin position="235"/>
        <end position="257"/>
    </location>
</feature>
<dbReference type="CDD" id="cd17324">
    <property type="entry name" value="MFS_NepI_like"/>
    <property type="match status" value="1"/>
</dbReference>
<name>A0A7W8UN43_9HYPH</name>
<evidence type="ECO:0000313" key="10">
    <source>
        <dbReference type="EMBL" id="MBB5559860.1"/>
    </source>
</evidence>
<feature type="transmembrane region" description="Helical" evidence="8">
    <location>
        <begin position="408"/>
        <end position="426"/>
    </location>
</feature>
<accession>A0A7W8UN43</accession>
<evidence type="ECO:0000256" key="1">
    <source>
        <dbReference type="ARBA" id="ARBA00004651"/>
    </source>
</evidence>
<comment type="caution">
    <text evidence="10">The sequence shown here is derived from an EMBL/GenBank/DDBJ whole genome shotgun (WGS) entry which is preliminary data.</text>
</comment>
<feature type="transmembrane region" description="Helical" evidence="8">
    <location>
        <begin position="372"/>
        <end position="396"/>
    </location>
</feature>
<dbReference type="Pfam" id="PF07690">
    <property type="entry name" value="MFS_1"/>
    <property type="match status" value="1"/>
</dbReference>
<evidence type="ECO:0000256" key="6">
    <source>
        <dbReference type="ARBA" id="ARBA00022989"/>
    </source>
</evidence>
<evidence type="ECO:0000256" key="5">
    <source>
        <dbReference type="ARBA" id="ARBA00022692"/>
    </source>
</evidence>
<keyword evidence="4" id="KW-1003">Cell membrane</keyword>
<keyword evidence="6 8" id="KW-1133">Transmembrane helix</keyword>
<dbReference type="GO" id="GO:0005886">
    <property type="term" value="C:plasma membrane"/>
    <property type="evidence" value="ECO:0007669"/>
    <property type="project" value="UniProtKB-SubCell"/>
</dbReference>
<feature type="transmembrane region" description="Helical" evidence="8">
    <location>
        <begin position="289"/>
        <end position="307"/>
    </location>
</feature>
<evidence type="ECO:0000256" key="4">
    <source>
        <dbReference type="ARBA" id="ARBA00022475"/>
    </source>
</evidence>
<keyword evidence="5 8" id="KW-0812">Transmembrane</keyword>
<comment type="similarity">
    <text evidence="2">Belongs to the major facilitator superfamily.</text>
</comment>
<sequence>MVEEQRQGSGRALFLRHFEPRDARRQRGDVIAASSVDPAFEQRSGVFGHCRNRRISGDLAMTNFEQPLASTHADKKLRTDSWRFGLIALIAFLTLVDLFAAQAVLPSLVERFQVSRATMGFAVNASTFGMAVAGLLVAFFGGGVDRRNGIWISLALLSIPTTLLAFADNIIVFAALRVLQGLCMSTAFTLTAAYLSEHFSAGKTVGALAAYVTGNVASNLFGRMLSAAIAGVGGLSLNFLIFAGLNLLGAALVWFTLKKTANMMRTNNRGSVASRIWSVHLADPDLRRVFVIGFLILFVFIGTYTYVNFQIVALGVAPMALGLVYLVFLPSIVTTPFAGKLASYVGSKAAMVLTLAMAVLGLVALLSRNLPIILAGLTLVAIGTFLAQAIATGIIGGRATSDKAGASGIYLASYYTGGMIGSLALGQVYDHLGWNACVFVLITALGAAMLLGSSLSAPP</sequence>
<gene>
    <name evidence="10" type="ORF">GGI59_001503</name>
</gene>
<dbReference type="InterPro" id="IPR036259">
    <property type="entry name" value="MFS_trans_sf"/>
</dbReference>
<dbReference type="AlphaFoldDB" id="A0A7W8UN43"/>
<dbReference type="InterPro" id="IPR011701">
    <property type="entry name" value="MFS"/>
</dbReference>
<reference evidence="10 11" key="1">
    <citation type="submission" date="2020-08" db="EMBL/GenBank/DDBJ databases">
        <title>Genomic Encyclopedia of Type Strains, Phase IV (KMG-V): Genome sequencing to study the core and pangenomes of soil and plant-associated prokaryotes.</title>
        <authorList>
            <person name="Whitman W."/>
        </authorList>
    </citation>
    <scope>NUCLEOTIDE SEQUENCE [LARGE SCALE GENOMIC DNA]</scope>
    <source>
        <strain evidence="10 11">SEMIA 4034</strain>
    </source>
</reference>
<evidence type="ECO:0000259" key="9">
    <source>
        <dbReference type="PROSITE" id="PS50850"/>
    </source>
</evidence>
<keyword evidence="3" id="KW-0813">Transport</keyword>
<dbReference type="EMBL" id="JACHBC010000002">
    <property type="protein sequence ID" value="MBB5559860.1"/>
    <property type="molecule type" value="Genomic_DNA"/>
</dbReference>
<evidence type="ECO:0000313" key="11">
    <source>
        <dbReference type="Proteomes" id="UP000528824"/>
    </source>
</evidence>
<feature type="transmembrane region" description="Helical" evidence="8">
    <location>
        <begin position="345"/>
        <end position="366"/>
    </location>
</feature>
<comment type="subcellular location">
    <subcellularLocation>
        <location evidence="1">Cell membrane</location>
        <topology evidence="1">Multi-pass membrane protein</topology>
    </subcellularLocation>
</comment>
<evidence type="ECO:0000256" key="3">
    <source>
        <dbReference type="ARBA" id="ARBA00022448"/>
    </source>
</evidence>
<organism evidence="10 11">
    <name type="scientific">Rhizobium lentis</name>
    <dbReference type="NCBI Taxonomy" id="1138194"/>
    <lineage>
        <taxon>Bacteria</taxon>
        <taxon>Pseudomonadati</taxon>
        <taxon>Pseudomonadota</taxon>
        <taxon>Alphaproteobacteria</taxon>
        <taxon>Hyphomicrobiales</taxon>
        <taxon>Rhizobiaceae</taxon>
        <taxon>Rhizobium/Agrobacterium group</taxon>
        <taxon>Rhizobium</taxon>
    </lineage>
</organism>
<feature type="transmembrane region" description="Helical" evidence="8">
    <location>
        <begin position="84"/>
        <end position="105"/>
    </location>
</feature>
<feature type="transmembrane region" description="Helical" evidence="8">
    <location>
        <begin position="432"/>
        <end position="452"/>
    </location>
</feature>
<feature type="transmembrane region" description="Helical" evidence="8">
    <location>
        <begin position="313"/>
        <end position="333"/>
    </location>
</feature>
<dbReference type="PANTHER" id="PTHR43271:SF2">
    <property type="entry name" value="BLL2771 PROTEIN"/>
    <property type="match status" value="1"/>
</dbReference>
<dbReference type="Proteomes" id="UP000528824">
    <property type="component" value="Unassembled WGS sequence"/>
</dbReference>
<feature type="transmembrane region" description="Helical" evidence="8">
    <location>
        <begin position="151"/>
        <end position="172"/>
    </location>
</feature>
<evidence type="ECO:0000256" key="2">
    <source>
        <dbReference type="ARBA" id="ARBA00008335"/>
    </source>
</evidence>
<feature type="domain" description="Major facilitator superfamily (MFS) profile" evidence="9">
    <location>
        <begin position="83"/>
        <end position="459"/>
    </location>
</feature>
<feature type="transmembrane region" description="Helical" evidence="8">
    <location>
        <begin position="208"/>
        <end position="229"/>
    </location>
</feature>
<keyword evidence="7 8" id="KW-0472">Membrane</keyword>
<protein>
    <submittedName>
        <fullName evidence="10">Putative MFS family arabinose efflux permease</fullName>
    </submittedName>
</protein>
<evidence type="ECO:0000256" key="7">
    <source>
        <dbReference type="ARBA" id="ARBA00023136"/>
    </source>
</evidence>
<evidence type="ECO:0000256" key="8">
    <source>
        <dbReference type="SAM" id="Phobius"/>
    </source>
</evidence>
<dbReference type="Gene3D" id="1.20.1250.20">
    <property type="entry name" value="MFS general substrate transporter like domains"/>
    <property type="match status" value="1"/>
</dbReference>
<dbReference type="InterPro" id="IPR020846">
    <property type="entry name" value="MFS_dom"/>
</dbReference>